<gene>
    <name evidence="3" type="ORF">C1645_735564</name>
</gene>
<evidence type="ECO:0000256" key="2">
    <source>
        <dbReference type="SAM" id="Phobius"/>
    </source>
</evidence>
<keyword evidence="2" id="KW-0812">Transmembrane</keyword>
<keyword evidence="2" id="KW-0472">Membrane</keyword>
<evidence type="ECO:0000256" key="1">
    <source>
        <dbReference type="SAM" id="MobiDB-lite"/>
    </source>
</evidence>
<dbReference type="AlphaFoldDB" id="A0A397TAM7"/>
<keyword evidence="4" id="KW-1185">Reference proteome</keyword>
<comment type="caution">
    <text evidence="3">The sequence shown here is derived from an EMBL/GenBank/DDBJ whole genome shotgun (WGS) entry which is preliminary data.</text>
</comment>
<evidence type="ECO:0000313" key="3">
    <source>
        <dbReference type="EMBL" id="RIA93455.1"/>
    </source>
</evidence>
<proteinExistence type="predicted"/>
<sequence length="189" mass="21931">MTNSFSPKSKNNVREKFKVPSEPKDSPGGIDIPNFKSIVRNVLNSKNLPFIIILAVVGVSNIERIIWDLMKLKKLSLIIMSFVGIYILRDYIIGQDHNSGKDPKRIMSYMYSLWKYQDTDKSGTHENKLQNSDEIDGKHNSFTSNDDNDSDDNEELRYDPSKNYEELAWEAFCDSNKEDPIIKKNRRYN</sequence>
<feature type="region of interest" description="Disordered" evidence="1">
    <location>
        <begin position="1"/>
        <end position="25"/>
    </location>
</feature>
<dbReference type="OrthoDB" id="10418098at2759"/>
<evidence type="ECO:0000313" key="4">
    <source>
        <dbReference type="Proteomes" id="UP000265703"/>
    </source>
</evidence>
<feature type="region of interest" description="Disordered" evidence="1">
    <location>
        <begin position="122"/>
        <end position="159"/>
    </location>
</feature>
<dbReference type="EMBL" id="QKYT01000104">
    <property type="protein sequence ID" value="RIA93455.1"/>
    <property type="molecule type" value="Genomic_DNA"/>
</dbReference>
<reference evidence="3 4" key="1">
    <citation type="submission" date="2018-06" db="EMBL/GenBank/DDBJ databases">
        <title>Comparative genomics reveals the genomic features of Rhizophagus irregularis, R. cerebriforme, R. diaphanum and Gigaspora rosea, and their symbiotic lifestyle signature.</title>
        <authorList>
            <person name="Morin E."/>
            <person name="San Clemente H."/>
            <person name="Chen E.C.H."/>
            <person name="De La Providencia I."/>
            <person name="Hainaut M."/>
            <person name="Kuo A."/>
            <person name="Kohler A."/>
            <person name="Murat C."/>
            <person name="Tang N."/>
            <person name="Roy S."/>
            <person name="Loubradou J."/>
            <person name="Henrissat B."/>
            <person name="Grigoriev I.V."/>
            <person name="Corradi N."/>
            <person name="Roux C."/>
            <person name="Martin F.M."/>
        </authorList>
    </citation>
    <scope>NUCLEOTIDE SEQUENCE [LARGE SCALE GENOMIC DNA]</scope>
    <source>
        <strain evidence="3 4">DAOM 227022</strain>
    </source>
</reference>
<dbReference type="Proteomes" id="UP000265703">
    <property type="component" value="Unassembled WGS sequence"/>
</dbReference>
<feature type="compositionally biased region" description="Polar residues" evidence="1">
    <location>
        <begin position="1"/>
        <end position="10"/>
    </location>
</feature>
<feature type="transmembrane region" description="Helical" evidence="2">
    <location>
        <begin position="48"/>
        <end position="67"/>
    </location>
</feature>
<accession>A0A397TAM7</accession>
<organism evidence="3 4">
    <name type="scientific">Glomus cerebriforme</name>
    <dbReference type="NCBI Taxonomy" id="658196"/>
    <lineage>
        <taxon>Eukaryota</taxon>
        <taxon>Fungi</taxon>
        <taxon>Fungi incertae sedis</taxon>
        <taxon>Mucoromycota</taxon>
        <taxon>Glomeromycotina</taxon>
        <taxon>Glomeromycetes</taxon>
        <taxon>Glomerales</taxon>
        <taxon>Glomeraceae</taxon>
        <taxon>Glomus</taxon>
    </lineage>
</organism>
<protein>
    <submittedName>
        <fullName evidence="3">Uncharacterized protein</fullName>
    </submittedName>
</protein>
<feature type="compositionally biased region" description="Basic and acidic residues" evidence="1">
    <location>
        <begin position="12"/>
        <end position="25"/>
    </location>
</feature>
<keyword evidence="2" id="KW-1133">Transmembrane helix</keyword>
<name>A0A397TAM7_9GLOM</name>
<feature type="transmembrane region" description="Helical" evidence="2">
    <location>
        <begin position="74"/>
        <end position="92"/>
    </location>
</feature>